<dbReference type="PANTHER" id="PTHR30055:SF234">
    <property type="entry name" value="HTH-TYPE TRANSCRIPTIONAL REGULATOR BETI"/>
    <property type="match status" value="1"/>
</dbReference>
<evidence type="ECO:0000256" key="3">
    <source>
        <dbReference type="ARBA" id="ARBA00023163"/>
    </source>
</evidence>
<evidence type="ECO:0000313" key="6">
    <source>
        <dbReference type="EMBL" id="MBB3871256.1"/>
    </source>
</evidence>
<dbReference type="Pfam" id="PF00440">
    <property type="entry name" value="TetR_N"/>
    <property type="match status" value="1"/>
</dbReference>
<dbReference type="Gene3D" id="1.10.357.10">
    <property type="entry name" value="Tetracycline Repressor, domain 2"/>
    <property type="match status" value="1"/>
</dbReference>
<dbReference type="InterPro" id="IPR009057">
    <property type="entry name" value="Homeodomain-like_sf"/>
</dbReference>
<evidence type="ECO:0000313" key="7">
    <source>
        <dbReference type="Proteomes" id="UP000532936"/>
    </source>
</evidence>
<dbReference type="PROSITE" id="PS50977">
    <property type="entry name" value="HTH_TETR_2"/>
    <property type="match status" value="1"/>
</dbReference>
<gene>
    <name evidence="6" type="ORF">GGR11_000770</name>
</gene>
<dbReference type="SUPFAM" id="SSF46689">
    <property type="entry name" value="Homeodomain-like"/>
    <property type="match status" value="1"/>
</dbReference>
<feature type="domain" description="HTH tetR-type" evidence="5">
    <location>
        <begin position="2"/>
        <end position="62"/>
    </location>
</feature>
<dbReference type="InterPro" id="IPR001647">
    <property type="entry name" value="HTH_TetR"/>
</dbReference>
<evidence type="ECO:0000259" key="5">
    <source>
        <dbReference type="PROSITE" id="PS50977"/>
    </source>
</evidence>
<keyword evidence="3" id="KW-0804">Transcription</keyword>
<dbReference type="PANTHER" id="PTHR30055">
    <property type="entry name" value="HTH-TYPE TRANSCRIPTIONAL REGULATOR RUTR"/>
    <property type="match status" value="1"/>
</dbReference>
<protein>
    <submittedName>
        <fullName evidence="6">AcrR family transcriptional regulator</fullName>
    </submittedName>
</protein>
<organism evidence="6 7">
    <name type="scientific">Brevundimonas mediterranea</name>
    <dbReference type="NCBI Taxonomy" id="74329"/>
    <lineage>
        <taxon>Bacteria</taxon>
        <taxon>Pseudomonadati</taxon>
        <taxon>Pseudomonadota</taxon>
        <taxon>Alphaproteobacteria</taxon>
        <taxon>Caulobacterales</taxon>
        <taxon>Caulobacteraceae</taxon>
        <taxon>Brevundimonas</taxon>
    </lineage>
</organism>
<evidence type="ECO:0000256" key="1">
    <source>
        <dbReference type="ARBA" id="ARBA00023015"/>
    </source>
</evidence>
<dbReference type="InterPro" id="IPR050109">
    <property type="entry name" value="HTH-type_TetR-like_transc_reg"/>
</dbReference>
<proteinExistence type="predicted"/>
<dbReference type="PRINTS" id="PR00455">
    <property type="entry name" value="HTHTETR"/>
</dbReference>
<name>A0A7W6EYR8_9CAUL</name>
<dbReference type="GO" id="GO:0000976">
    <property type="term" value="F:transcription cis-regulatory region binding"/>
    <property type="evidence" value="ECO:0007669"/>
    <property type="project" value="TreeGrafter"/>
</dbReference>
<dbReference type="GO" id="GO:0003700">
    <property type="term" value="F:DNA-binding transcription factor activity"/>
    <property type="evidence" value="ECO:0007669"/>
    <property type="project" value="TreeGrafter"/>
</dbReference>
<dbReference type="RefSeq" id="WP_183195480.1">
    <property type="nucleotide sequence ID" value="NZ_JACIDA010000001.1"/>
</dbReference>
<reference evidence="6 7" key="1">
    <citation type="submission" date="2020-08" db="EMBL/GenBank/DDBJ databases">
        <title>Genomic Encyclopedia of Type Strains, Phase IV (KMG-IV): sequencing the most valuable type-strain genomes for metagenomic binning, comparative biology and taxonomic classification.</title>
        <authorList>
            <person name="Goeker M."/>
        </authorList>
    </citation>
    <scope>NUCLEOTIDE SEQUENCE [LARGE SCALE GENOMIC DNA]</scope>
    <source>
        <strain evidence="6 7">DSM 14878</strain>
    </source>
</reference>
<keyword evidence="1" id="KW-0805">Transcription regulation</keyword>
<evidence type="ECO:0000256" key="4">
    <source>
        <dbReference type="PROSITE-ProRule" id="PRU00335"/>
    </source>
</evidence>
<dbReference type="EMBL" id="JACIDA010000001">
    <property type="protein sequence ID" value="MBB3871256.1"/>
    <property type="molecule type" value="Genomic_DNA"/>
</dbReference>
<dbReference type="Proteomes" id="UP000532936">
    <property type="component" value="Unassembled WGS sequence"/>
</dbReference>
<comment type="caution">
    <text evidence="6">The sequence shown here is derived from an EMBL/GenBank/DDBJ whole genome shotgun (WGS) entry which is preliminary data.</text>
</comment>
<sequence>MTDTRTAILDAAARLYAADGYSAVSMRDVAGEVSMTQANLYYHFRDKAQLVEDTLAHVLVTRMSPLDDLFKTTSSPEYQLRVFVEWFVTLLFNDLIFTQLMLRELIDGDMERVARLSRVVFDKPFSLIDGIVSAYSPGLRSALTTASVIALIIGHVQMARILPYLSSGHADHADPKIIAAHVLSTLRRALKDQSDAL</sequence>
<accession>A0A7W6EYR8</accession>
<feature type="DNA-binding region" description="H-T-H motif" evidence="4">
    <location>
        <begin position="25"/>
        <end position="44"/>
    </location>
</feature>
<evidence type="ECO:0000256" key="2">
    <source>
        <dbReference type="ARBA" id="ARBA00023125"/>
    </source>
</evidence>
<dbReference type="AlphaFoldDB" id="A0A7W6EYR8"/>
<keyword evidence="2 4" id="KW-0238">DNA-binding</keyword>